<reference evidence="1" key="1">
    <citation type="journal article" date="2020" name="New Phytol.">
        <title>Comparative genomics reveals dynamic genome evolution in host specialist ectomycorrhizal fungi.</title>
        <authorList>
            <person name="Lofgren L.A."/>
            <person name="Nguyen N.H."/>
            <person name="Vilgalys R."/>
            <person name="Ruytinx J."/>
            <person name="Liao H.L."/>
            <person name="Branco S."/>
            <person name="Kuo A."/>
            <person name="LaButti K."/>
            <person name="Lipzen A."/>
            <person name="Andreopoulos W."/>
            <person name="Pangilinan J."/>
            <person name="Riley R."/>
            <person name="Hundley H."/>
            <person name="Na H."/>
            <person name="Barry K."/>
            <person name="Grigoriev I.V."/>
            <person name="Stajich J.E."/>
            <person name="Kennedy P.G."/>
        </authorList>
    </citation>
    <scope>NUCLEOTIDE SEQUENCE</scope>
    <source>
        <strain evidence="1">MN1</strain>
    </source>
</reference>
<dbReference type="OrthoDB" id="2636042at2759"/>
<organism evidence="1 2">
    <name type="scientific">Suillus subaureus</name>
    <dbReference type="NCBI Taxonomy" id="48587"/>
    <lineage>
        <taxon>Eukaryota</taxon>
        <taxon>Fungi</taxon>
        <taxon>Dikarya</taxon>
        <taxon>Basidiomycota</taxon>
        <taxon>Agaricomycotina</taxon>
        <taxon>Agaricomycetes</taxon>
        <taxon>Agaricomycetidae</taxon>
        <taxon>Boletales</taxon>
        <taxon>Suillineae</taxon>
        <taxon>Suillaceae</taxon>
        <taxon>Suillus</taxon>
    </lineage>
</organism>
<comment type="caution">
    <text evidence="1">The sequence shown here is derived from an EMBL/GenBank/DDBJ whole genome shotgun (WGS) entry which is preliminary data.</text>
</comment>
<keyword evidence="2" id="KW-1185">Reference proteome</keyword>
<dbReference type="GeneID" id="64622943"/>
<accession>A0A9P7EF95</accession>
<dbReference type="Proteomes" id="UP000807769">
    <property type="component" value="Unassembled WGS sequence"/>
</dbReference>
<dbReference type="AlphaFoldDB" id="A0A9P7EF95"/>
<gene>
    <name evidence="1" type="ORF">BJ212DRAFT_1046533</name>
</gene>
<evidence type="ECO:0000313" key="2">
    <source>
        <dbReference type="Proteomes" id="UP000807769"/>
    </source>
</evidence>
<name>A0A9P7EF95_9AGAM</name>
<protein>
    <recommendedName>
        <fullName evidence="3">C2H2-type domain-containing protein</fullName>
    </recommendedName>
</protein>
<dbReference type="RefSeq" id="XP_041195007.1">
    <property type="nucleotide sequence ID" value="XM_041328926.1"/>
</dbReference>
<proteinExistence type="predicted"/>
<evidence type="ECO:0000313" key="1">
    <source>
        <dbReference type="EMBL" id="KAG1819472.1"/>
    </source>
</evidence>
<evidence type="ECO:0008006" key="3">
    <source>
        <dbReference type="Google" id="ProtNLM"/>
    </source>
</evidence>
<dbReference type="EMBL" id="JABBWG010000009">
    <property type="protein sequence ID" value="KAG1819472.1"/>
    <property type="molecule type" value="Genomic_DNA"/>
</dbReference>
<sequence>MPNSNGTNIWGFTVPVHSAVREDLSSPIQELPYITRVVLHLPLEIYHLLATKLGGAPNLMNALTPSFVEVQIDDGTTSMYYYGHLRCVSRWMRDQLVKQRSEPVYCSLYRSCFLRYGFFSSRDARITSQFRENMYPPYQMPSSVRWEHTTNLDTGSCFESAFGDLNGQAAPQVHYPTLPLELSSAMQPILPSTSSSTITTIPFSAQSPFLDGSATLPKIPSADRQVSYNSEHGIQLAHGHQIQPGCPRTYMVDGLLIGEEDLIDGNTDNGYINIHACDREDSPCGLWVKADRRSVMRHGQRWHEDVRCSADKTITCPWLGCNRQMRASAIPRHTLSAHFGVRWICRGTGCSKVFSRHDTFKAHAAKRGCLGATVRYDANTRVINTQNVLNLYG</sequence>